<dbReference type="InterPro" id="IPR018501">
    <property type="entry name" value="DDT_dom"/>
</dbReference>
<evidence type="ECO:0000256" key="2">
    <source>
        <dbReference type="ARBA" id="ARBA00023054"/>
    </source>
</evidence>
<evidence type="ECO:0000313" key="10">
    <source>
        <dbReference type="Proteomes" id="UP000662931"/>
    </source>
</evidence>
<dbReference type="Gene3D" id="3.40.50.10190">
    <property type="entry name" value="BRCT domain"/>
    <property type="match status" value="1"/>
</dbReference>
<dbReference type="EMBL" id="CP064813">
    <property type="protein sequence ID" value="QPG74759.1"/>
    <property type="molecule type" value="Genomic_DNA"/>
</dbReference>
<keyword evidence="2 5" id="KW-0175">Coiled coil</keyword>
<dbReference type="GO" id="GO:0005634">
    <property type="term" value="C:nucleus"/>
    <property type="evidence" value="ECO:0007669"/>
    <property type="project" value="UniProtKB-SubCell"/>
</dbReference>
<dbReference type="OrthoDB" id="332390at2759"/>
<evidence type="ECO:0000256" key="6">
    <source>
        <dbReference type="SAM" id="MobiDB-lite"/>
    </source>
</evidence>
<evidence type="ECO:0000313" key="9">
    <source>
        <dbReference type="EMBL" id="QPG74759.1"/>
    </source>
</evidence>
<dbReference type="Pfam" id="PF02791">
    <property type="entry name" value="DDT"/>
    <property type="match status" value="1"/>
</dbReference>
<dbReference type="GO" id="GO:0000785">
    <property type="term" value="C:chromatin"/>
    <property type="evidence" value="ECO:0007669"/>
    <property type="project" value="UniProtKB-ARBA"/>
</dbReference>
<dbReference type="PANTHER" id="PTHR32075">
    <property type="entry name" value="ISWI CHROMATIN-REMODELING COMPLEX SUBUNIT YPL216W-RELATED"/>
    <property type="match status" value="1"/>
</dbReference>
<dbReference type="AlphaFoldDB" id="A0A875S4R4"/>
<feature type="region of interest" description="Disordered" evidence="6">
    <location>
        <begin position="566"/>
        <end position="588"/>
    </location>
</feature>
<protein>
    <submittedName>
        <fullName evidence="9">Uncharacterized protein</fullName>
    </submittedName>
</protein>
<organism evidence="9 10">
    <name type="scientific">Eeniella nana</name>
    <name type="common">Yeast</name>
    <name type="synonym">Brettanomyces nanus</name>
    <dbReference type="NCBI Taxonomy" id="13502"/>
    <lineage>
        <taxon>Eukaryota</taxon>
        <taxon>Fungi</taxon>
        <taxon>Dikarya</taxon>
        <taxon>Ascomycota</taxon>
        <taxon>Saccharomycotina</taxon>
        <taxon>Pichiomycetes</taxon>
        <taxon>Pichiales</taxon>
        <taxon>Pichiaceae</taxon>
        <taxon>Brettanomyces</taxon>
    </lineage>
</organism>
<dbReference type="GO" id="GO:0000781">
    <property type="term" value="C:chromosome, telomeric region"/>
    <property type="evidence" value="ECO:0007669"/>
    <property type="project" value="GOC"/>
</dbReference>
<dbReference type="PROSITE" id="PS51136">
    <property type="entry name" value="WAC"/>
    <property type="match status" value="1"/>
</dbReference>
<dbReference type="KEGG" id="bnn:FOA43_002092"/>
<feature type="region of interest" description="Disordered" evidence="6">
    <location>
        <begin position="1113"/>
        <end position="1134"/>
    </location>
</feature>
<evidence type="ECO:0000256" key="4">
    <source>
        <dbReference type="PROSITE-ProRule" id="PRU00475"/>
    </source>
</evidence>
<feature type="compositionally biased region" description="Basic residues" evidence="6">
    <location>
        <begin position="1121"/>
        <end position="1134"/>
    </location>
</feature>
<feature type="coiled-coil region" evidence="5">
    <location>
        <begin position="808"/>
        <end position="835"/>
    </location>
</feature>
<comment type="subcellular location">
    <subcellularLocation>
        <location evidence="1 4">Nucleus</location>
    </subcellularLocation>
</comment>
<accession>A0A875S4R4</accession>
<evidence type="ECO:0000256" key="5">
    <source>
        <dbReference type="SAM" id="Coils"/>
    </source>
</evidence>
<dbReference type="Proteomes" id="UP000662931">
    <property type="component" value="Chromosome 2"/>
</dbReference>
<dbReference type="InterPro" id="IPR036420">
    <property type="entry name" value="BRCT_dom_sf"/>
</dbReference>
<feature type="region of interest" description="Disordered" evidence="6">
    <location>
        <begin position="745"/>
        <end position="779"/>
    </location>
</feature>
<feature type="compositionally biased region" description="Basic and acidic residues" evidence="6">
    <location>
        <begin position="571"/>
        <end position="583"/>
    </location>
</feature>
<name>A0A875S4R4_EENNA</name>
<feature type="domain" description="WAC" evidence="8">
    <location>
        <begin position="25"/>
        <end position="134"/>
    </location>
</feature>
<dbReference type="PROSITE" id="PS50827">
    <property type="entry name" value="DDT"/>
    <property type="match status" value="1"/>
</dbReference>
<evidence type="ECO:0000256" key="1">
    <source>
        <dbReference type="ARBA" id="ARBA00004123"/>
    </source>
</evidence>
<gene>
    <name evidence="9" type="ORF">FOA43_002092</name>
</gene>
<keyword evidence="10" id="KW-1185">Reference proteome</keyword>
<dbReference type="RefSeq" id="XP_038778324.1">
    <property type="nucleotide sequence ID" value="XM_038922396.1"/>
</dbReference>
<dbReference type="PANTHER" id="PTHR32075:SF6">
    <property type="entry name" value="ISWI CHROMATIN-REMODELING COMPLEX SUBUNIT YPL216W-RELATED"/>
    <property type="match status" value="1"/>
</dbReference>
<evidence type="ECO:0000259" key="8">
    <source>
        <dbReference type="PROSITE" id="PS51136"/>
    </source>
</evidence>
<dbReference type="GO" id="GO:0031509">
    <property type="term" value="P:subtelomeric heterochromatin formation"/>
    <property type="evidence" value="ECO:0007669"/>
    <property type="project" value="TreeGrafter"/>
</dbReference>
<dbReference type="InterPro" id="IPR013136">
    <property type="entry name" value="WSTF_Acf1_Cbp146"/>
</dbReference>
<feature type="region of interest" description="Disordered" evidence="6">
    <location>
        <begin position="853"/>
        <end position="884"/>
    </location>
</feature>
<reference evidence="9" key="1">
    <citation type="submission" date="2020-10" db="EMBL/GenBank/DDBJ databases">
        <authorList>
            <person name="Roach M.J.R."/>
        </authorList>
    </citation>
    <scope>NUCLEOTIDE SEQUENCE</scope>
    <source>
        <strain evidence="9">CBS 1945</strain>
    </source>
</reference>
<keyword evidence="3 4" id="KW-0539">Nucleus</keyword>
<dbReference type="Pfam" id="PF15613">
    <property type="entry name" value="WSD"/>
    <property type="match status" value="1"/>
</dbReference>
<feature type="compositionally biased region" description="Acidic residues" evidence="6">
    <location>
        <begin position="857"/>
        <end position="884"/>
    </location>
</feature>
<sequence>MVLFKRKQVEFVPPPSIPNEFDPDQPVWLIPETGEWFIEYEDYLRRMSYYKIKKFVCETSGNSNFTYFEALKVERNELRLMETKFPDPIKEPILRYVSFSTVPRIDVMVDDVYTRFKEDFFPGDQVIVKGPHEKFRGIVREKARFNPIQLPDGTVRDGYCSYRVLLETNEEITVNDSSRMSRERNTFTKWFVKSFLKMSLTRANRSGAPWVLKETIAQKYRIPLEYPAELRHFEAELAAENDDTNKSRHGRLYVDDSSVVQEPPATSTLAFNLFDDVKETPPTGSEQENGRNLQEWKDKWYEVLQKATAYFDDLTDEEIDPDLLHKVESMFEFAGVTRMDTFVPGKVNFYITPRTYSSRVHYEFDDDFSSVHLHKIKVWHYEKCIRFFKSINITPRKIEQARLLAQMPGADIADVKRLIIANRNYPQSAIQQKLPVESQNFLNKLPTIHQQHQRHANKPTKPPSPIEDLDLAFTGYTPSQTSHWKYLEAEFGDPSILLGIWIFMNMYNKALIIDNFTFDDFCTALKWRDQEEPCQLLLEIFCSLMTALTDETGHLALTIPEELIEEDEEKEEKVKTKPEKSDTVEEEDHSDEITHNAYAIIQYRRISWKERLRKRQFKNGGWLIILLGIFSLVDYIPDYMDTINEIDCILAPGDYKPTHVTVENNFYESLSSELRVKALDILVSLLLNSSIIRDYIDKVAEDSSNLRRERFELIRQLKTKLEEAHDVQKLVTEALEEIDTTEIEKKLQQEKPEEVGKPETEQKPRRRGGRPSLNYIPPEPTELEKAVCLSHPEFLKLIKERSEKMKVIKKSKVKRKEIERQLNELNIQRMRYIGRDRYFNRYWWFERNGLPNLGSSVDEEGEGEGEGEDNEEEANDEEGDDDDEDQYISETYLMGRLWVQGPTDSDRKYHLHFSDEEMKVFEEKARGAGGAGGADGAVTGDTGHLSALERKVIEEGKDVLVGSSNWRFLDTVEDLQKLIMWLNVSGIREKGLRKEIVDLQELIKNSLKSRAAFLGIGMKSDKQLELEREITENKGEAERKRKFQELEERDIKRAKRGSRPAERIAKRQELRRHEKELEEKLEAREKLGELSGNRDRDNALLWVNSSALEQLQHTHYEGGKALKKTGKKKKRGRR</sequence>
<proteinExistence type="predicted"/>
<dbReference type="Pfam" id="PF10537">
    <property type="entry name" value="WAC_Acf1_DNA_bd"/>
    <property type="match status" value="1"/>
</dbReference>
<feature type="compositionally biased region" description="Basic and acidic residues" evidence="6">
    <location>
        <begin position="745"/>
        <end position="763"/>
    </location>
</feature>
<dbReference type="GeneID" id="62195493"/>
<evidence type="ECO:0000256" key="3">
    <source>
        <dbReference type="ARBA" id="ARBA00023242"/>
    </source>
</evidence>
<dbReference type="SMART" id="SM00571">
    <property type="entry name" value="DDT"/>
    <property type="match status" value="1"/>
</dbReference>
<dbReference type="Pfam" id="PF15612">
    <property type="entry name" value="WHIM1"/>
    <property type="match status" value="1"/>
</dbReference>
<evidence type="ECO:0000259" key="7">
    <source>
        <dbReference type="PROSITE" id="PS50827"/>
    </source>
</evidence>
<feature type="region of interest" description="Disordered" evidence="6">
    <location>
        <begin position="1051"/>
        <end position="1078"/>
    </location>
</feature>
<feature type="compositionally biased region" description="Basic and acidic residues" evidence="6">
    <location>
        <begin position="1059"/>
        <end position="1078"/>
    </location>
</feature>
<dbReference type="InterPro" id="IPR028942">
    <property type="entry name" value="WHIM1_dom"/>
</dbReference>
<feature type="domain" description="DDT" evidence="7">
    <location>
        <begin position="491"/>
        <end position="554"/>
    </location>
</feature>
<dbReference type="InterPro" id="IPR028941">
    <property type="entry name" value="WHIM2_dom"/>
</dbReference>